<dbReference type="AlphaFoldDB" id="A0AAV7QZ46"/>
<feature type="region of interest" description="Disordered" evidence="1">
    <location>
        <begin position="62"/>
        <end position="108"/>
    </location>
</feature>
<evidence type="ECO:0000256" key="1">
    <source>
        <dbReference type="SAM" id="MobiDB-lite"/>
    </source>
</evidence>
<keyword evidence="3" id="KW-1185">Reference proteome</keyword>
<evidence type="ECO:0000313" key="2">
    <source>
        <dbReference type="EMBL" id="KAJ1143733.1"/>
    </source>
</evidence>
<accession>A0AAV7QZ46</accession>
<evidence type="ECO:0000313" key="3">
    <source>
        <dbReference type="Proteomes" id="UP001066276"/>
    </source>
</evidence>
<gene>
    <name evidence="2" type="ORF">NDU88_010038</name>
</gene>
<proteinExistence type="predicted"/>
<name>A0AAV7QZ46_PLEWA</name>
<comment type="caution">
    <text evidence="2">The sequence shown here is derived from an EMBL/GenBank/DDBJ whole genome shotgun (WGS) entry which is preliminary data.</text>
</comment>
<dbReference type="Proteomes" id="UP001066276">
    <property type="component" value="Chromosome 6"/>
</dbReference>
<protein>
    <submittedName>
        <fullName evidence="2">Uncharacterized protein</fullName>
    </submittedName>
</protein>
<dbReference type="EMBL" id="JANPWB010000010">
    <property type="protein sequence ID" value="KAJ1143733.1"/>
    <property type="molecule type" value="Genomic_DNA"/>
</dbReference>
<reference evidence="2" key="1">
    <citation type="journal article" date="2022" name="bioRxiv">
        <title>Sequencing and chromosome-scale assembly of the giantPleurodeles waltlgenome.</title>
        <authorList>
            <person name="Brown T."/>
            <person name="Elewa A."/>
            <person name="Iarovenko S."/>
            <person name="Subramanian E."/>
            <person name="Araus A.J."/>
            <person name="Petzold A."/>
            <person name="Susuki M."/>
            <person name="Suzuki K.-i.T."/>
            <person name="Hayashi T."/>
            <person name="Toyoda A."/>
            <person name="Oliveira C."/>
            <person name="Osipova E."/>
            <person name="Leigh N.D."/>
            <person name="Simon A."/>
            <person name="Yun M.H."/>
        </authorList>
    </citation>
    <scope>NUCLEOTIDE SEQUENCE</scope>
    <source>
        <strain evidence="2">20211129_DDA</strain>
        <tissue evidence="2">Liver</tissue>
    </source>
</reference>
<organism evidence="2 3">
    <name type="scientific">Pleurodeles waltl</name>
    <name type="common">Iberian ribbed newt</name>
    <dbReference type="NCBI Taxonomy" id="8319"/>
    <lineage>
        <taxon>Eukaryota</taxon>
        <taxon>Metazoa</taxon>
        <taxon>Chordata</taxon>
        <taxon>Craniata</taxon>
        <taxon>Vertebrata</taxon>
        <taxon>Euteleostomi</taxon>
        <taxon>Amphibia</taxon>
        <taxon>Batrachia</taxon>
        <taxon>Caudata</taxon>
        <taxon>Salamandroidea</taxon>
        <taxon>Salamandridae</taxon>
        <taxon>Pleurodelinae</taxon>
        <taxon>Pleurodeles</taxon>
    </lineage>
</organism>
<sequence length="127" mass="13432">MTLKWVEAVDSLSESVCSLLVSLAGDMLLSGESPNEVTAATTLCRLSFAAKREVLYLCAKPSGVSPEPNDASSPRRAPQLSHKGHTAISPRSRGAPVATGPRGSAPLPVPWLRGYGHMMLAATKHRN</sequence>